<proteinExistence type="predicted"/>
<evidence type="ECO:0000259" key="3">
    <source>
        <dbReference type="Pfam" id="PF08543"/>
    </source>
</evidence>
<dbReference type="GO" id="GO:0008902">
    <property type="term" value="F:hydroxymethylpyrimidine kinase activity"/>
    <property type="evidence" value="ECO:0007669"/>
    <property type="project" value="UniProtKB-EC"/>
</dbReference>
<gene>
    <name evidence="4" type="ORF">FHK82_04835</name>
</gene>
<dbReference type="GO" id="GO:0009228">
    <property type="term" value="P:thiamine biosynthetic process"/>
    <property type="evidence" value="ECO:0007669"/>
    <property type="project" value="InterPro"/>
</dbReference>
<comment type="caution">
    <text evidence="4">The sequence shown here is derived from an EMBL/GenBank/DDBJ whole genome shotgun (WGS) entry which is preliminary data.</text>
</comment>
<dbReference type="Proteomes" id="UP000317355">
    <property type="component" value="Unassembled WGS sequence"/>
</dbReference>
<dbReference type="PANTHER" id="PTHR20858">
    <property type="entry name" value="PHOSPHOMETHYLPYRIMIDINE KINASE"/>
    <property type="match status" value="1"/>
</dbReference>
<dbReference type="CDD" id="cd01169">
    <property type="entry name" value="HMPP_kinase"/>
    <property type="match status" value="1"/>
</dbReference>
<accession>A0A558DAH5</accession>
<dbReference type="PANTHER" id="PTHR20858:SF17">
    <property type="entry name" value="HYDROXYMETHYLPYRIMIDINE_PHOSPHOMETHYLPYRIMIDINE KINASE THI20-RELATED"/>
    <property type="match status" value="1"/>
</dbReference>
<dbReference type="AlphaFoldDB" id="A0A558DAH5"/>
<dbReference type="InterPro" id="IPR013749">
    <property type="entry name" value="PM/HMP-P_kinase-1"/>
</dbReference>
<evidence type="ECO:0000256" key="1">
    <source>
        <dbReference type="ARBA" id="ARBA00004948"/>
    </source>
</evidence>
<evidence type="ECO:0000256" key="2">
    <source>
        <dbReference type="ARBA" id="ARBA00012135"/>
    </source>
</evidence>
<dbReference type="UniPathway" id="UPA00060">
    <property type="reaction ID" value="UER00138"/>
</dbReference>
<dbReference type="InterPro" id="IPR004399">
    <property type="entry name" value="HMP/HMP-P_kinase_dom"/>
</dbReference>
<dbReference type="EMBL" id="VMRY01000010">
    <property type="protein sequence ID" value="TVT58044.1"/>
    <property type="molecule type" value="Genomic_DNA"/>
</dbReference>
<dbReference type="GO" id="GO:0009229">
    <property type="term" value="P:thiamine diphosphate biosynthetic process"/>
    <property type="evidence" value="ECO:0007669"/>
    <property type="project" value="UniProtKB-UniPathway"/>
</dbReference>
<organism evidence="4 5">
    <name type="scientific">Sedimenticola thiotaurini</name>
    <dbReference type="NCBI Taxonomy" id="1543721"/>
    <lineage>
        <taxon>Bacteria</taxon>
        <taxon>Pseudomonadati</taxon>
        <taxon>Pseudomonadota</taxon>
        <taxon>Gammaproteobacteria</taxon>
        <taxon>Chromatiales</taxon>
        <taxon>Sedimenticolaceae</taxon>
        <taxon>Sedimenticola</taxon>
    </lineage>
</organism>
<comment type="pathway">
    <text evidence="1">Cofactor biosynthesis; thiamine diphosphate biosynthesis.</text>
</comment>
<feature type="domain" description="Pyridoxamine kinase/Phosphomethylpyrimidine kinase" evidence="3">
    <location>
        <begin position="16"/>
        <end position="252"/>
    </location>
</feature>
<dbReference type="GO" id="GO:0005829">
    <property type="term" value="C:cytosol"/>
    <property type="evidence" value="ECO:0007669"/>
    <property type="project" value="TreeGrafter"/>
</dbReference>
<dbReference type="SUPFAM" id="SSF53613">
    <property type="entry name" value="Ribokinase-like"/>
    <property type="match status" value="1"/>
</dbReference>
<evidence type="ECO:0000313" key="4">
    <source>
        <dbReference type="EMBL" id="TVT58044.1"/>
    </source>
</evidence>
<keyword evidence="4" id="KW-0808">Transferase</keyword>
<reference evidence="4 5" key="1">
    <citation type="submission" date="2019-07" db="EMBL/GenBank/DDBJ databases">
        <title>The pathways for chlorine oxyanion respiration interact through the shared metabolite chlorate.</title>
        <authorList>
            <person name="Barnum T.P."/>
            <person name="Cheng Y."/>
            <person name="Hill K.A."/>
            <person name="Lucas L.N."/>
            <person name="Carlson H.K."/>
            <person name="Coates J.D."/>
        </authorList>
    </citation>
    <scope>NUCLEOTIDE SEQUENCE [LARGE SCALE GENOMIC DNA]</scope>
    <source>
        <strain evidence="4">BK-3</strain>
    </source>
</reference>
<dbReference type="Pfam" id="PF08543">
    <property type="entry name" value="Phos_pyr_kin"/>
    <property type="match status" value="1"/>
</dbReference>
<sequence>MQTIPKPIVLSISGHDPSGGAGIQADIEVLAALGCHAATVISCLTTQDSCNVLELIPLNPQQMTDQIDLLFLDYTIHAIKIGLLGSADTALAVGRLLARHPEIPVVLDPILAAGGGTVLASQQLIDCLVRQIIPHTTLITPNSQEARKLTGLESLDDCADYLMQKGVDAVLITGTHEASTEVINTLYRPAQSPMKWPWPRLENSYHGSGCTIASASAAGLAKGLSIEEAVISAQQYTWESLAAGWQPGKGQHIPNRQFRQQ</sequence>
<dbReference type="InterPro" id="IPR029056">
    <property type="entry name" value="Ribokinase-like"/>
</dbReference>
<dbReference type="Gene3D" id="3.40.1190.20">
    <property type="match status" value="1"/>
</dbReference>
<dbReference type="EC" id="2.7.1.49" evidence="2"/>
<evidence type="ECO:0000313" key="5">
    <source>
        <dbReference type="Proteomes" id="UP000317355"/>
    </source>
</evidence>
<dbReference type="GO" id="GO:0008972">
    <property type="term" value="F:phosphomethylpyrimidine kinase activity"/>
    <property type="evidence" value="ECO:0007669"/>
    <property type="project" value="InterPro"/>
</dbReference>
<protein>
    <recommendedName>
        <fullName evidence="2">hydroxymethylpyrimidine kinase</fullName>
        <ecNumber evidence="2">2.7.1.49</ecNumber>
    </recommendedName>
</protein>
<keyword evidence="4" id="KW-0418">Kinase</keyword>
<name>A0A558DAH5_9GAMM</name>